<protein>
    <submittedName>
        <fullName evidence="2">Uncharacterized protein</fullName>
    </submittedName>
</protein>
<dbReference type="Proteomes" id="UP000093000">
    <property type="component" value="Unassembled WGS sequence"/>
</dbReference>
<dbReference type="AlphaFoldDB" id="A0A1C7NCU4"/>
<dbReference type="STRING" id="101091.A0A1C7NCU4"/>
<feature type="compositionally biased region" description="Low complexity" evidence="1">
    <location>
        <begin position="298"/>
        <end position="313"/>
    </location>
</feature>
<evidence type="ECO:0000256" key="1">
    <source>
        <dbReference type="SAM" id="MobiDB-lite"/>
    </source>
</evidence>
<accession>A0A1C7NCU4</accession>
<keyword evidence="3" id="KW-1185">Reference proteome</keyword>
<gene>
    <name evidence="2" type="ORF">A0J61_05565</name>
</gene>
<feature type="region of interest" description="Disordered" evidence="1">
    <location>
        <begin position="211"/>
        <end position="239"/>
    </location>
</feature>
<proteinExistence type="predicted"/>
<comment type="caution">
    <text evidence="2">The sequence shown here is derived from an EMBL/GenBank/DDBJ whole genome shotgun (WGS) entry which is preliminary data.</text>
</comment>
<feature type="region of interest" description="Disordered" evidence="1">
    <location>
        <begin position="298"/>
        <end position="364"/>
    </location>
</feature>
<evidence type="ECO:0000313" key="3">
    <source>
        <dbReference type="Proteomes" id="UP000093000"/>
    </source>
</evidence>
<organism evidence="2 3">
    <name type="scientific">Choanephora cucurbitarum</name>
    <dbReference type="NCBI Taxonomy" id="101091"/>
    <lineage>
        <taxon>Eukaryota</taxon>
        <taxon>Fungi</taxon>
        <taxon>Fungi incertae sedis</taxon>
        <taxon>Mucoromycota</taxon>
        <taxon>Mucoromycotina</taxon>
        <taxon>Mucoromycetes</taxon>
        <taxon>Mucorales</taxon>
        <taxon>Mucorineae</taxon>
        <taxon>Choanephoraceae</taxon>
        <taxon>Choanephoroideae</taxon>
        <taxon>Choanephora</taxon>
    </lineage>
</organism>
<dbReference type="EMBL" id="LUGH01000303">
    <property type="protein sequence ID" value="OBZ86386.1"/>
    <property type="molecule type" value="Genomic_DNA"/>
</dbReference>
<name>A0A1C7NCU4_9FUNG</name>
<reference evidence="2 3" key="1">
    <citation type="submission" date="2016-03" db="EMBL/GenBank/DDBJ databases">
        <title>Choanephora cucurbitarum.</title>
        <authorList>
            <person name="Min B."/>
            <person name="Park H."/>
            <person name="Park J.-H."/>
            <person name="Shin H.-D."/>
            <person name="Choi I.-G."/>
        </authorList>
    </citation>
    <scope>NUCLEOTIDE SEQUENCE [LARGE SCALE GENOMIC DNA]</scope>
    <source>
        <strain evidence="2 3">KUS-F28377</strain>
    </source>
</reference>
<dbReference type="OrthoDB" id="2158148at2759"/>
<dbReference type="InParanoid" id="A0A1C7NCU4"/>
<sequence length="364" mass="41543">MSFILADTGFRLFSREANNQKIADQIGNKKKIQSNENLLQSQNWKDVNKNIKEMDQTYDATFCLWLKSEENVLVTSIYLHRIANEYPLERIINALTWLTTDWRWESISVLVRHVTVDWTDEEGDKKRATLLKQLTQNWATHFTATLITTILASTPYLTQGTDKRERFLKEFTRDWGFSKLSEFFMFLRSKANVDCRFKCAMLQEAAKRDAAAANHIESTPKDYPSRSQPHHRRTSSNDFKEIKLSMLEEINTKQDSSSNNHDNAHEEQRINELGSSTEDSRLQLFGNRCYTTTTTAVTTTSSSAATNGTTVSNPSPLYPHRQTGPIETNPLSSSTSSSANDRMIATSETNVNDKKRLTSGSKQM</sequence>
<evidence type="ECO:0000313" key="2">
    <source>
        <dbReference type="EMBL" id="OBZ86386.1"/>
    </source>
</evidence>
<feature type="region of interest" description="Disordered" evidence="1">
    <location>
        <begin position="252"/>
        <end position="278"/>
    </location>
</feature>